<evidence type="ECO:0000313" key="2">
    <source>
        <dbReference type="Proteomes" id="UP000188169"/>
    </source>
</evidence>
<organism evidence="1 2">
    <name type="scientific">Psychrobacter pasteurii</name>
    <dbReference type="NCBI Taxonomy" id="1945520"/>
    <lineage>
        <taxon>Bacteria</taxon>
        <taxon>Pseudomonadati</taxon>
        <taxon>Pseudomonadota</taxon>
        <taxon>Gammaproteobacteria</taxon>
        <taxon>Moraxellales</taxon>
        <taxon>Moraxellaceae</taxon>
        <taxon>Psychrobacter</taxon>
    </lineage>
</organism>
<dbReference type="OrthoDB" id="7062761at2"/>
<proteinExistence type="predicted"/>
<dbReference type="AlphaFoldDB" id="A0A1R4EH65"/>
<protein>
    <submittedName>
        <fullName evidence="1">Uncharacterized protein</fullName>
    </submittedName>
</protein>
<dbReference type="Proteomes" id="UP000188169">
    <property type="component" value="Unassembled WGS sequence"/>
</dbReference>
<gene>
    <name evidence="1" type="ORF">A1019T_01821</name>
</gene>
<dbReference type="RefSeq" id="WP_077449218.1">
    <property type="nucleotide sequence ID" value="NZ_FUGD01000107.1"/>
</dbReference>
<dbReference type="EMBL" id="FUGD01000107">
    <property type="protein sequence ID" value="SJM37836.1"/>
    <property type="molecule type" value="Genomic_DNA"/>
</dbReference>
<sequence>MSEQRSYNLPIDALKTFLEKQKYIYEDIDFTRYSRKGSYKLALKWRNAHTLMDKNVEEGLFVEIECRAYPDFVYHSFALQLVYKKHVNIIFQVEVYPDFKLSHREKGGVEIYGSHTHNLYNTEKINNMNYNSDTWYDWLKYFCNATNITIQGRHYEPIISDGLGL</sequence>
<name>A0A1R4EH65_9GAMM</name>
<evidence type="ECO:0000313" key="1">
    <source>
        <dbReference type="EMBL" id="SJM37836.1"/>
    </source>
</evidence>
<keyword evidence="2" id="KW-1185">Reference proteome</keyword>
<accession>A0A1R4EH65</accession>
<reference evidence="2" key="1">
    <citation type="submission" date="2017-02" db="EMBL/GenBank/DDBJ databases">
        <authorList>
            <person name="Mornico D."/>
        </authorList>
    </citation>
    <scope>NUCLEOTIDE SEQUENCE [LARGE SCALE GENOMIC DNA]</scope>
</reference>